<evidence type="ECO:0000256" key="1">
    <source>
        <dbReference type="ARBA" id="ARBA00004123"/>
    </source>
</evidence>
<keyword evidence="3" id="KW-0963">Cytoplasm</keyword>
<evidence type="ECO:0000313" key="20">
    <source>
        <dbReference type="Proteomes" id="UP001627154"/>
    </source>
</evidence>
<dbReference type="Proteomes" id="UP001627154">
    <property type="component" value="Unassembled WGS sequence"/>
</dbReference>
<dbReference type="PANTHER" id="PTHR46165">
    <property type="entry name" value="SET AND MYND DOMAIN-CONTAINING PROTEIN 4"/>
    <property type="match status" value="1"/>
</dbReference>
<evidence type="ECO:0000256" key="10">
    <source>
        <dbReference type="ARBA" id="ARBA00023242"/>
    </source>
</evidence>
<keyword evidence="5" id="KW-0808">Transferase</keyword>
<organism evidence="19 20">
    <name type="scientific">Trichogramma kaykai</name>
    <dbReference type="NCBI Taxonomy" id="54128"/>
    <lineage>
        <taxon>Eukaryota</taxon>
        <taxon>Metazoa</taxon>
        <taxon>Ecdysozoa</taxon>
        <taxon>Arthropoda</taxon>
        <taxon>Hexapoda</taxon>
        <taxon>Insecta</taxon>
        <taxon>Pterygota</taxon>
        <taxon>Neoptera</taxon>
        <taxon>Endopterygota</taxon>
        <taxon>Hymenoptera</taxon>
        <taxon>Apocrita</taxon>
        <taxon>Proctotrupomorpha</taxon>
        <taxon>Chalcidoidea</taxon>
        <taxon>Trichogrammatidae</taxon>
        <taxon>Trichogramma</taxon>
    </lineage>
</organism>
<keyword evidence="9" id="KW-0862">Zinc</keyword>
<evidence type="ECO:0000313" key="19">
    <source>
        <dbReference type="EMBL" id="KAL3400577.1"/>
    </source>
</evidence>
<evidence type="ECO:0000256" key="12">
    <source>
        <dbReference type="ARBA" id="ARBA00093423"/>
    </source>
</evidence>
<name>A0ABD2X5B2_9HYME</name>
<evidence type="ECO:0000256" key="13">
    <source>
        <dbReference type="ARBA" id="ARBA00093635"/>
    </source>
</evidence>
<sequence length="665" mass="74212">MDIAKEKILAVKKNNAKGYGMQKECEALVGYVLKNMIKSNMPPLVAEVKNDKDSAKFREEGNQSFVSGDDDDAIEKYTMSLAFAKSRESMGLAFANRSAALYRKQLYRECLIDIDAALGHGYPEDKRIKLKERAVKAVASLRQLCSGKDQNMNDLPAASVPRAPAPPQDSSETTSSNGTGGNGGNGSELKDYALIKNIIEDGKSSDKSSQRSGSSSGDDGLVKESLEEMMSKSSRGPPRYVVEEGELALAYGTNDEVPALSKGATIVYTEKYGRHLVATQHFKAGDIILTENPYAYVIYREKYYTHCHHCLTRSFNLISCPHCPIAQYCSEKCMRDAWQLAHQLECPIHAVFSKLLNVDKDKIRILTKITRMLIIATKRGQAIDELRKDCLEAEKNPDKRKQGFTDAGIFDSASARCALSLATNLSVRPPIEISAFSCISALAVILLALRTKFFQDTTHTAEQLRDLAEKDDDMVFCAAIVFRSCVIISSNSFSVQQEPGVKVGSGLYVTASLLNHSCCPNTFRHYFGLQMVTRALEPIKPGDQIFTCYGGGYQYMGRTERRQKMAESYFFDCDCQACAEDWPIYLDILRNHVGSIAKTNRPLVDKLKPYRQRLLADKYDIDAVKSILEVLYAEAKMPCEEIVHAVQYLKSYYLGKFQEASYYKK</sequence>
<dbReference type="Pfam" id="PF00856">
    <property type="entry name" value="SET"/>
    <property type="match status" value="1"/>
</dbReference>
<evidence type="ECO:0000259" key="17">
    <source>
        <dbReference type="PROSITE" id="PS50280"/>
    </source>
</evidence>
<evidence type="ECO:0000256" key="16">
    <source>
        <dbReference type="SAM" id="MobiDB-lite"/>
    </source>
</evidence>
<evidence type="ECO:0000256" key="8">
    <source>
        <dbReference type="ARBA" id="ARBA00022771"/>
    </source>
</evidence>
<evidence type="ECO:0000256" key="6">
    <source>
        <dbReference type="ARBA" id="ARBA00022691"/>
    </source>
</evidence>
<dbReference type="InterPro" id="IPR044421">
    <property type="entry name" value="SMYD4_SET"/>
</dbReference>
<dbReference type="InterPro" id="IPR011990">
    <property type="entry name" value="TPR-like_helical_dom_sf"/>
</dbReference>
<dbReference type="Pfam" id="PF01753">
    <property type="entry name" value="zf-MYND"/>
    <property type="match status" value="1"/>
</dbReference>
<evidence type="ECO:0000256" key="3">
    <source>
        <dbReference type="ARBA" id="ARBA00022490"/>
    </source>
</evidence>
<dbReference type="Gene3D" id="1.25.40.10">
    <property type="entry name" value="Tetratricopeptide repeat domain"/>
    <property type="match status" value="2"/>
</dbReference>
<dbReference type="SUPFAM" id="SSF48452">
    <property type="entry name" value="TPR-like"/>
    <property type="match status" value="1"/>
</dbReference>
<dbReference type="AlphaFoldDB" id="A0ABD2X5B2"/>
<feature type="region of interest" description="Disordered" evidence="16">
    <location>
        <begin position="202"/>
        <end position="222"/>
    </location>
</feature>
<dbReference type="InterPro" id="IPR052097">
    <property type="entry name" value="SET-MYND_domain_protein"/>
</dbReference>
<accession>A0ABD2X5B2</accession>
<dbReference type="EMBL" id="JBJJXI010000051">
    <property type="protein sequence ID" value="KAL3400577.1"/>
    <property type="molecule type" value="Genomic_DNA"/>
</dbReference>
<dbReference type="SUPFAM" id="SSF144232">
    <property type="entry name" value="HIT/MYND zinc finger-like"/>
    <property type="match status" value="1"/>
</dbReference>
<feature type="domain" description="SET" evidence="17">
    <location>
        <begin position="262"/>
        <end position="550"/>
    </location>
</feature>
<dbReference type="GO" id="GO:0008757">
    <property type="term" value="F:S-adenosylmethionine-dependent methyltransferase activity"/>
    <property type="evidence" value="ECO:0007669"/>
    <property type="project" value="UniProtKB-ARBA"/>
</dbReference>
<protein>
    <recommendedName>
        <fullName evidence="13">Protein-lysine N-methyltransferase SMYD4</fullName>
    </recommendedName>
    <alternativeName>
        <fullName evidence="14">SET and MYND domain-containing protein 4</fullName>
    </alternativeName>
</protein>
<dbReference type="GO" id="GO:0032259">
    <property type="term" value="P:methylation"/>
    <property type="evidence" value="ECO:0007669"/>
    <property type="project" value="UniProtKB-KW"/>
</dbReference>
<evidence type="ECO:0000256" key="11">
    <source>
        <dbReference type="ARBA" id="ARBA00048985"/>
    </source>
</evidence>
<dbReference type="Gene3D" id="6.10.140.2220">
    <property type="match status" value="1"/>
</dbReference>
<dbReference type="InterPro" id="IPR046341">
    <property type="entry name" value="SET_dom_sf"/>
</dbReference>
<proteinExistence type="predicted"/>
<comment type="function">
    <text evidence="12">Protein-lysine N-methyltransferase. Monomethylates PRMT5, modulating its transcriptional activity. May also act as a histone methyltransferase. Plays a critical role in cardiac development. Acts as a key epigenetic regulator of gene expression during cardiac development via its dual activities as a methyltransferase and negative regulator of HDAC1.</text>
</comment>
<evidence type="ECO:0000256" key="15">
    <source>
        <dbReference type="PROSITE-ProRule" id="PRU00134"/>
    </source>
</evidence>
<keyword evidence="6" id="KW-0949">S-adenosyl-L-methionine</keyword>
<comment type="subcellular location">
    <subcellularLocation>
        <location evidence="2">Cytoplasm</location>
    </subcellularLocation>
    <subcellularLocation>
        <location evidence="1">Nucleus</location>
    </subcellularLocation>
</comment>
<keyword evidence="10" id="KW-0539">Nucleus</keyword>
<comment type="catalytic activity">
    <reaction evidence="11">
        <text>L-lysyl-[protein] + S-adenosyl-L-methionine = N(6)-methyl-L-lysyl-[protein] + S-adenosyl-L-homocysteine + H(+)</text>
        <dbReference type="Rhea" id="RHEA:51736"/>
        <dbReference type="Rhea" id="RHEA-COMP:9752"/>
        <dbReference type="Rhea" id="RHEA-COMP:13053"/>
        <dbReference type="ChEBI" id="CHEBI:15378"/>
        <dbReference type="ChEBI" id="CHEBI:29969"/>
        <dbReference type="ChEBI" id="CHEBI:57856"/>
        <dbReference type="ChEBI" id="CHEBI:59789"/>
        <dbReference type="ChEBI" id="CHEBI:61929"/>
    </reaction>
</comment>
<dbReference type="SUPFAM" id="SSF82199">
    <property type="entry name" value="SET domain"/>
    <property type="match status" value="1"/>
</dbReference>
<keyword evidence="8 15" id="KW-0863">Zinc-finger</keyword>
<evidence type="ECO:0000256" key="14">
    <source>
        <dbReference type="ARBA" id="ARBA00093680"/>
    </source>
</evidence>
<gene>
    <name evidence="19" type="ORF">TKK_006415</name>
</gene>
<evidence type="ECO:0000256" key="9">
    <source>
        <dbReference type="ARBA" id="ARBA00022833"/>
    </source>
</evidence>
<feature type="compositionally biased region" description="Low complexity" evidence="16">
    <location>
        <begin position="210"/>
        <end position="219"/>
    </location>
</feature>
<dbReference type="GO" id="GO:0005634">
    <property type="term" value="C:nucleus"/>
    <property type="evidence" value="ECO:0007669"/>
    <property type="project" value="UniProtKB-SubCell"/>
</dbReference>
<evidence type="ECO:0000256" key="7">
    <source>
        <dbReference type="ARBA" id="ARBA00022723"/>
    </source>
</evidence>
<keyword evidence="7" id="KW-0479">Metal-binding</keyword>
<dbReference type="PANTHER" id="PTHR46165:SF2">
    <property type="entry name" value="SET AND MYND DOMAIN-CONTAINING PROTEIN 4"/>
    <property type="match status" value="1"/>
</dbReference>
<dbReference type="PROSITE" id="PS50865">
    <property type="entry name" value="ZF_MYND_2"/>
    <property type="match status" value="1"/>
</dbReference>
<evidence type="ECO:0000259" key="18">
    <source>
        <dbReference type="PROSITE" id="PS50865"/>
    </source>
</evidence>
<dbReference type="PROSITE" id="PS50280">
    <property type="entry name" value="SET"/>
    <property type="match status" value="1"/>
</dbReference>
<evidence type="ECO:0000256" key="4">
    <source>
        <dbReference type="ARBA" id="ARBA00022603"/>
    </source>
</evidence>
<dbReference type="CDD" id="cd10536">
    <property type="entry name" value="SET_SMYD4"/>
    <property type="match status" value="1"/>
</dbReference>
<keyword evidence="4" id="KW-0489">Methyltransferase</keyword>
<dbReference type="InterPro" id="IPR002893">
    <property type="entry name" value="Znf_MYND"/>
</dbReference>
<dbReference type="InterPro" id="IPR001214">
    <property type="entry name" value="SET_dom"/>
</dbReference>
<reference evidence="19 20" key="1">
    <citation type="journal article" date="2024" name="bioRxiv">
        <title>A reference genome for Trichogramma kaykai: A tiny desert-dwelling parasitoid wasp with competing sex-ratio distorters.</title>
        <authorList>
            <person name="Culotta J."/>
            <person name="Lindsey A.R."/>
        </authorList>
    </citation>
    <scope>NUCLEOTIDE SEQUENCE [LARGE SCALE GENOMIC DNA]</scope>
    <source>
        <strain evidence="19 20">KSX58</strain>
    </source>
</reference>
<dbReference type="GO" id="GO:0008270">
    <property type="term" value="F:zinc ion binding"/>
    <property type="evidence" value="ECO:0007669"/>
    <property type="project" value="UniProtKB-KW"/>
</dbReference>
<dbReference type="GO" id="GO:0008170">
    <property type="term" value="F:N-methyltransferase activity"/>
    <property type="evidence" value="ECO:0007669"/>
    <property type="project" value="UniProtKB-ARBA"/>
</dbReference>
<keyword evidence="20" id="KW-1185">Reference proteome</keyword>
<dbReference type="GO" id="GO:0005737">
    <property type="term" value="C:cytoplasm"/>
    <property type="evidence" value="ECO:0007669"/>
    <property type="project" value="UniProtKB-SubCell"/>
</dbReference>
<evidence type="ECO:0000256" key="2">
    <source>
        <dbReference type="ARBA" id="ARBA00004496"/>
    </source>
</evidence>
<comment type="caution">
    <text evidence="19">The sequence shown here is derived from an EMBL/GenBank/DDBJ whole genome shotgun (WGS) entry which is preliminary data.</text>
</comment>
<feature type="domain" description="MYND-type" evidence="18">
    <location>
        <begin position="307"/>
        <end position="346"/>
    </location>
</feature>
<evidence type="ECO:0000256" key="5">
    <source>
        <dbReference type="ARBA" id="ARBA00022679"/>
    </source>
</evidence>
<dbReference type="GO" id="GO:0008276">
    <property type="term" value="F:protein methyltransferase activity"/>
    <property type="evidence" value="ECO:0007669"/>
    <property type="project" value="UniProtKB-ARBA"/>
</dbReference>
<feature type="region of interest" description="Disordered" evidence="16">
    <location>
        <begin position="148"/>
        <end position="188"/>
    </location>
</feature>
<dbReference type="Gene3D" id="2.170.270.10">
    <property type="entry name" value="SET domain"/>
    <property type="match status" value="1"/>
</dbReference>